<evidence type="ECO:0000256" key="4">
    <source>
        <dbReference type="ARBA" id="ARBA00022989"/>
    </source>
</evidence>
<dbReference type="PANTHER" id="PTHR32468">
    <property type="entry name" value="CATION/H + ANTIPORTER"/>
    <property type="match status" value="1"/>
</dbReference>
<evidence type="ECO:0000256" key="7">
    <source>
        <dbReference type="SAM" id="Phobius"/>
    </source>
</evidence>
<dbReference type="InterPro" id="IPR038770">
    <property type="entry name" value="Na+/solute_symporter_sf"/>
</dbReference>
<keyword evidence="5" id="KW-0406">Ion transport</keyword>
<keyword evidence="10" id="KW-1185">Reference proteome</keyword>
<evidence type="ECO:0000256" key="6">
    <source>
        <dbReference type="ARBA" id="ARBA00023136"/>
    </source>
</evidence>
<feature type="transmembrane region" description="Helical" evidence="7">
    <location>
        <begin position="257"/>
        <end position="279"/>
    </location>
</feature>
<dbReference type="Gene3D" id="1.20.1530.20">
    <property type="match status" value="1"/>
</dbReference>
<dbReference type="InterPro" id="IPR006153">
    <property type="entry name" value="Cation/H_exchanger_TM"/>
</dbReference>
<dbReference type="InterPro" id="IPR050794">
    <property type="entry name" value="CPA2_transporter"/>
</dbReference>
<evidence type="ECO:0000256" key="3">
    <source>
        <dbReference type="ARBA" id="ARBA00022692"/>
    </source>
</evidence>
<comment type="subcellular location">
    <subcellularLocation>
        <location evidence="1">Membrane</location>
        <topology evidence="1">Multi-pass membrane protein</topology>
    </subcellularLocation>
</comment>
<feature type="transmembrane region" description="Helical" evidence="7">
    <location>
        <begin position="377"/>
        <end position="395"/>
    </location>
</feature>
<feature type="transmembrane region" description="Helical" evidence="7">
    <location>
        <begin position="128"/>
        <end position="145"/>
    </location>
</feature>
<reference evidence="9 10" key="1">
    <citation type="submission" date="2019-11" db="EMBL/GenBank/DDBJ databases">
        <title>Characterization of Elizabethkingia argenteiflava sp. nov., isolated from inner surface of Soybean Pods.</title>
        <authorList>
            <person name="Mo S."/>
        </authorList>
    </citation>
    <scope>NUCLEOTIDE SEQUENCE [LARGE SCALE GENOMIC DNA]</scope>
    <source>
        <strain evidence="9 10">YB22</strain>
    </source>
</reference>
<evidence type="ECO:0000256" key="1">
    <source>
        <dbReference type="ARBA" id="ARBA00004141"/>
    </source>
</evidence>
<dbReference type="AlphaFoldDB" id="A0A845PTA9"/>
<dbReference type="Proteomes" id="UP000553459">
    <property type="component" value="Unassembled WGS sequence"/>
</dbReference>
<organism evidence="9 10">
    <name type="scientific">Elizabethkingia argenteiflava</name>
    <dbReference type="NCBI Taxonomy" id="2681556"/>
    <lineage>
        <taxon>Bacteria</taxon>
        <taxon>Pseudomonadati</taxon>
        <taxon>Bacteroidota</taxon>
        <taxon>Flavobacteriia</taxon>
        <taxon>Flavobacteriales</taxon>
        <taxon>Weeksellaceae</taxon>
        <taxon>Elizabethkingia</taxon>
    </lineage>
</organism>
<keyword evidence="3 7" id="KW-0812">Transmembrane</keyword>
<feature type="transmembrane region" description="Helical" evidence="7">
    <location>
        <begin position="291"/>
        <end position="310"/>
    </location>
</feature>
<evidence type="ECO:0000256" key="5">
    <source>
        <dbReference type="ARBA" id="ARBA00023065"/>
    </source>
</evidence>
<keyword evidence="2" id="KW-0813">Transport</keyword>
<gene>
    <name evidence="9" type="ORF">GNY06_02400</name>
</gene>
<keyword evidence="6 7" id="KW-0472">Membrane</keyword>
<dbReference type="EMBL" id="JAAABJ010000248">
    <property type="protein sequence ID" value="NAW50283.1"/>
    <property type="molecule type" value="Genomic_DNA"/>
</dbReference>
<feature type="transmembrane region" description="Helical" evidence="7">
    <location>
        <begin position="440"/>
        <end position="463"/>
    </location>
</feature>
<dbReference type="GO" id="GO:1902600">
    <property type="term" value="P:proton transmembrane transport"/>
    <property type="evidence" value="ECO:0007669"/>
    <property type="project" value="InterPro"/>
</dbReference>
<feature type="transmembrane region" description="Helical" evidence="7">
    <location>
        <begin position="345"/>
        <end position="365"/>
    </location>
</feature>
<dbReference type="Pfam" id="PF00999">
    <property type="entry name" value="Na_H_Exchanger"/>
    <property type="match status" value="1"/>
</dbReference>
<evidence type="ECO:0000256" key="2">
    <source>
        <dbReference type="ARBA" id="ARBA00022448"/>
    </source>
</evidence>
<comment type="caution">
    <text evidence="9">The sequence shown here is derived from an EMBL/GenBank/DDBJ whole genome shotgun (WGS) entry which is preliminary data.</text>
</comment>
<sequence length="756" mass="85117">MQRYRNIIFYIVTLIVFSGLIYWFLIEGKQLETDQHLLSSPSTMSIWENFTASFVINLQHPLSLLLAQIITIIFAARIFGWICIKIKQPSVVGEMIAGVVLGPSLIGYHFPEFSNFLFPEASLGNLQFLSQIGLIFFMFIVGMELDLNILRKKTHEAVIISHASIIIPFALGIGLSYFIYQEFAPKGVAFSAFALFIAIAMSITAFPVLARIVQERNLQKTKLGAVVITCAAIDDITAWCILAAVIAIVKAGSFTSSIYVILMAIGYVFLMIKILRPFLKRIAELQTGKGIISKSIIAIFFLTLMISAYATEVIGIHALFGAFMAGAIMPENTKFRNLFIEKVEDISLVVLLPLFFVFTGLRTHINLLNSPHLWETAGFIILTAVTGKFIGSALTSRFMRLSWKDSLTIGALMNTRGLMELIVLNIGYDLGVLSQEIFTIMVIMALFTTFMTGPLLNLINFIFKEKITAEEEEDRSSRYKVLISFDTPEAGSTLLKLADKFTHRMNANKSLTAMKIAPIQDIHTFEMEDYEHQQFAEIIHTSHQLELEVTTLFKTSNDIENELLNSSSKGNYDLLLIMLGRSIYEGSLLGKLLGFTTKIINPDRLLSTVKGKTYIFNPSPFDDFTLRILDKSNIPMGIMVDKNFEHANQVFIPFFDAEDVFLIEYAKKLIINNDSQIIILDASGHIRKNIAIRELIRSIEQVSPNHITLYHERNIEKSFLASQDLMLMSSKSWKNLINSKSLWLSYIPSTLILSNP</sequence>
<feature type="transmembrane region" description="Helical" evidence="7">
    <location>
        <begin position="91"/>
        <end position="108"/>
    </location>
</feature>
<keyword evidence="4 7" id="KW-1133">Transmembrane helix</keyword>
<dbReference type="PANTHER" id="PTHR32468:SF0">
    <property type="entry name" value="K(+)_H(+) ANTIPORTER 1"/>
    <property type="match status" value="1"/>
</dbReference>
<evidence type="ECO:0000259" key="8">
    <source>
        <dbReference type="Pfam" id="PF00999"/>
    </source>
</evidence>
<dbReference type="GO" id="GO:0016020">
    <property type="term" value="C:membrane"/>
    <property type="evidence" value="ECO:0007669"/>
    <property type="project" value="UniProtKB-SubCell"/>
</dbReference>
<dbReference type="GO" id="GO:0015297">
    <property type="term" value="F:antiporter activity"/>
    <property type="evidence" value="ECO:0007669"/>
    <property type="project" value="InterPro"/>
</dbReference>
<dbReference type="RefSeq" id="WP_166518637.1">
    <property type="nucleotide sequence ID" value="NZ_JAAABJ010000248.1"/>
</dbReference>
<protein>
    <submittedName>
        <fullName evidence="9">Cation/H(+) antiporter</fullName>
    </submittedName>
</protein>
<feature type="transmembrane region" description="Helical" evidence="7">
    <location>
        <begin position="62"/>
        <end position="84"/>
    </location>
</feature>
<feature type="transmembrane region" description="Helical" evidence="7">
    <location>
        <begin position="7"/>
        <end position="26"/>
    </location>
</feature>
<evidence type="ECO:0000313" key="10">
    <source>
        <dbReference type="Proteomes" id="UP000553459"/>
    </source>
</evidence>
<name>A0A845PTA9_9FLAO</name>
<feature type="transmembrane region" description="Helical" evidence="7">
    <location>
        <begin position="157"/>
        <end position="180"/>
    </location>
</feature>
<accession>A0A845PTA9</accession>
<feature type="domain" description="Cation/H+ exchanger transmembrane" evidence="8">
    <location>
        <begin position="74"/>
        <end position="456"/>
    </location>
</feature>
<proteinExistence type="predicted"/>
<feature type="transmembrane region" description="Helical" evidence="7">
    <location>
        <begin position="225"/>
        <end position="251"/>
    </location>
</feature>
<evidence type="ECO:0000313" key="9">
    <source>
        <dbReference type="EMBL" id="NAW50283.1"/>
    </source>
</evidence>
<feature type="transmembrane region" description="Helical" evidence="7">
    <location>
        <begin position="192"/>
        <end position="213"/>
    </location>
</feature>